<proteinExistence type="predicted"/>
<protein>
    <recommendedName>
        <fullName evidence="2">DUF4145 domain-containing protein</fullName>
    </recommendedName>
</protein>
<gene>
    <name evidence="1" type="ORF">S01H4_04426</name>
</gene>
<organism evidence="1">
    <name type="scientific">marine sediment metagenome</name>
    <dbReference type="NCBI Taxonomy" id="412755"/>
    <lineage>
        <taxon>unclassified sequences</taxon>
        <taxon>metagenomes</taxon>
        <taxon>ecological metagenomes</taxon>
    </lineage>
</organism>
<evidence type="ECO:0008006" key="2">
    <source>
        <dbReference type="Google" id="ProtNLM"/>
    </source>
</evidence>
<dbReference type="AlphaFoldDB" id="X0Z4Q7"/>
<name>X0Z4Q7_9ZZZZ</name>
<accession>X0Z4Q7</accession>
<reference evidence="1" key="1">
    <citation type="journal article" date="2014" name="Front. Microbiol.">
        <title>High frequency of phylogenetically diverse reductive dehalogenase-homologous genes in deep subseafloor sedimentary metagenomes.</title>
        <authorList>
            <person name="Kawai M."/>
            <person name="Futagami T."/>
            <person name="Toyoda A."/>
            <person name="Takaki Y."/>
            <person name="Nishi S."/>
            <person name="Hori S."/>
            <person name="Arai W."/>
            <person name="Tsubouchi T."/>
            <person name="Morono Y."/>
            <person name="Uchiyama I."/>
            <person name="Ito T."/>
            <person name="Fujiyama A."/>
            <person name="Inagaki F."/>
            <person name="Takami H."/>
        </authorList>
    </citation>
    <scope>NUCLEOTIDE SEQUENCE</scope>
    <source>
        <strain evidence="1">Expedition CK06-06</strain>
    </source>
</reference>
<comment type="caution">
    <text evidence="1">The sequence shown here is derived from an EMBL/GenBank/DDBJ whole genome shotgun (WGS) entry which is preliminary data.</text>
</comment>
<sequence length="272" mass="31655">MNKKSTINSFKRQINYIEKLKSLKSSSPDFKKWKRNTEILIENTFGKGTRHIKEFTEIHYGLFFYSDMTPDEDIRKAFCDGLDCAKLILDLFIDEIDEFWDDDNKEDKKSRNESSLKHKQEIYSLDNKNVWSEIKNDFGVSKYTFGQKVYFVKDVFKRKIIFRDIGHAYLLAEKGFSKPALILAGGVIEELLRLYLKHKNISLSNNTFDGYIKACEKHGLLKSGISNLSHSFRYFRNIVHLEKEMSSKYTISKATAKGAVSSIFTISNDFLK</sequence>
<dbReference type="EMBL" id="BART01001183">
    <property type="protein sequence ID" value="GAG64004.1"/>
    <property type="molecule type" value="Genomic_DNA"/>
</dbReference>
<evidence type="ECO:0000313" key="1">
    <source>
        <dbReference type="EMBL" id="GAG64004.1"/>
    </source>
</evidence>